<evidence type="ECO:0000313" key="2">
    <source>
        <dbReference type="EMBL" id="ADQ14512.1"/>
    </source>
</evidence>
<sequence>MRKYKSINLKEITKDKKYFKSPDAWDEEIFYFLLVDRFNSHQEDYPLYDPNKDYENAIQNETDKDKWIKAGDKWVGGTLRGIIEKLNYLKDLGVTVLWISPVLKQPKFSNNYHGYGIQNFLEIDPHFGTKEDLKELVDKAHSMGLYIILDVIINHSGDVFAYENDNPAYNGQEYKVKAFRDETGEPNIDPENPDYDKSWPEGGVWPQEIFNLETFSRKGYITDWDNDPEYREGDFYSLKNINTGTGDIKNYHPSQALKILTECYKYWIAYADLDGFRLDTVKHINPGAVRYFVQELKEFAQTIDKKDFFIVGEITGGMEFAKMICEKTGLNAALGINKIPENLEYVAKGYYPPENYFSIFTNTEQMEEGKHQWYHKKVMTMLDDHDMVYKQHHKERFCADKKTAPLLINAEFINYFTAGIPCIYYGTEQGFDGNGDNDKYIRESMFGGDFGAFRTKNRNFFNKNNPIYQEIKNFADIRNEYVHLRIGRQYLRNISKFNEQEFHLPSFDEKRYKEIIAWSRVFSQEEFLLAVNCNLENEKSARVMVDGTLHQPGDKFECIYSSEKEHVGKEIEVIKTDTWNQHLEIHIPAQGRIIYKSI</sequence>
<organism evidence="2 3">
    <name type="scientific">Halanaerobium hydrogeniformans</name>
    <name type="common">Halanaerobium sp. (strain sapolanicus)</name>
    <dbReference type="NCBI Taxonomy" id="656519"/>
    <lineage>
        <taxon>Bacteria</taxon>
        <taxon>Bacillati</taxon>
        <taxon>Bacillota</taxon>
        <taxon>Clostridia</taxon>
        <taxon>Halanaerobiales</taxon>
        <taxon>Halanaerobiaceae</taxon>
        <taxon>Halanaerobium</taxon>
    </lineage>
</organism>
<dbReference type="Pfam" id="PF00128">
    <property type="entry name" value="Alpha-amylase"/>
    <property type="match status" value="1"/>
</dbReference>
<protein>
    <submittedName>
        <fullName evidence="2">Alpha amylase catalytic region</fullName>
    </submittedName>
</protein>
<proteinExistence type="predicted"/>
<dbReference type="SMART" id="SM00642">
    <property type="entry name" value="Aamy"/>
    <property type="match status" value="1"/>
</dbReference>
<dbReference type="CAZy" id="GH13">
    <property type="family name" value="Glycoside Hydrolase Family 13"/>
</dbReference>
<keyword evidence="3" id="KW-1185">Reference proteome</keyword>
<dbReference type="OrthoDB" id="9805159at2"/>
<dbReference type="PANTHER" id="PTHR10357:SF209">
    <property type="entry name" value="PERIPLASMIC ALPHA-AMYLASE"/>
    <property type="match status" value="1"/>
</dbReference>
<feature type="domain" description="Glycosyl hydrolase family 13 catalytic" evidence="1">
    <location>
        <begin position="32"/>
        <end position="478"/>
    </location>
</feature>
<reference evidence="2 3" key="1">
    <citation type="submission" date="2010-11" db="EMBL/GenBank/DDBJ databases">
        <title>Complete sequence of Halanaerobium sp. sapolanicus.</title>
        <authorList>
            <consortium name="US DOE Joint Genome Institute"/>
            <person name="Lucas S."/>
            <person name="Copeland A."/>
            <person name="Lapidus A."/>
            <person name="Cheng J.-F."/>
            <person name="Bruce D."/>
            <person name="Goodwin L."/>
            <person name="Pitluck S."/>
            <person name="Davenport K."/>
            <person name="Detter J.C."/>
            <person name="Han C."/>
            <person name="Tapia R."/>
            <person name="Land M."/>
            <person name="Hauser L."/>
            <person name="Jeffries C."/>
            <person name="Kyrpides N."/>
            <person name="Ivanova N."/>
            <person name="Mikhailova N."/>
            <person name="Begemann M.B."/>
            <person name="Mormile M.R."/>
            <person name="Wall J.D."/>
            <person name="Elias D.A."/>
            <person name="Woyke T."/>
        </authorList>
    </citation>
    <scope>NUCLEOTIDE SEQUENCE [LARGE SCALE GENOMIC DNA]</scope>
    <source>
        <strain evidence="3">sapolanicus</strain>
    </source>
</reference>
<dbReference type="eggNOG" id="COG0366">
    <property type="taxonomic scope" value="Bacteria"/>
</dbReference>
<evidence type="ECO:0000313" key="3">
    <source>
        <dbReference type="Proteomes" id="UP000007434"/>
    </source>
</evidence>
<name>E4RMI1_HALHG</name>
<accession>E4RMI1</accession>
<dbReference type="PANTHER" id="PTHR10357">
    <property type="entry name" value="ALPHA-AMYLASE FAMILY MEMBER"/>
    <property type="match status" value="1"/>
</dbReference>
<reference evidence="2 3" key="2">
    <citation type="journal article" date="2011" name="J. Bacteriol.">
        <title>Complete Genome Sequence of the Haloalkaliphilic, Hydrogen Producing Halanaerobium hydrogenoformans.</title>
        <authorList>
            <person name="Brown S.D."/>
            <person name="Begemann M.B."/>
            <person name="Mormile M.R."/>
            <person name="Wall J.D."/>
            <person name="Han C.S."/>
            <person name="Goodwin L.A."/>
            <person name="Pitluck S."/>
            <person name="Land M.L."/>
            <person name="Hauser L.J."/>
            <person name="Elias D.A."/>
        </authorList>
    </citation>
    <scope>NUCLEOTIDE SEQUENCE [LARGE SCALE GENOMIC DNA]</scope>
    <source>
        <strain evidence="3">sapolanicus</strain>
    </source>
</reference>
<dbReference type="RefSeq" id="WP_013405595.1">
    <property type="nucleotide sequence ID" value="NC_014654.1"/>
</dbReference>
<dbReference type="InterPro" id="IPR006047">
    <property type="entry name" value="GH13_cat_dom"/>
</dbReference>
<gene>
    <name evidence="2" type="ordered locus">Halsa_1078</name>
</gene>
<dbReference type="SUPFAM" id="SSF51445">
    <property type="entry name" value="(Trans)glycosidases"/>
    <property type="match status" value="1"/>
</dbReference>
<dbReference type="Proteomes" id="UP000007434">
    <property type="component" value="Chromosome"/>
</dbReference>
<dbReference type="AlphaFoldDB" id="E4RMI1"/>
<dbReference type="Gene3D" id="3.20.20.80">
    <property type="entry name" value="Glycosidases"/>
    <property type="match status" value="1"/>
</dbReference>
<dbReference type="HOGENOM" id="CLU_031181_0_0_9"/>
<dbReference type="GO" id="GO:0005975">
    <property type="term" value="P:carbohydrate metabolic process"/>
    <property type="evidence" value="ECO:0007669"/>
    <property type="project" value="InterPro"/>
</dbReference>
<dbReference type="CDD" id="cd11352">
    <property type="entry name" value="AmyAc_5"/>
    <property type="match status" value="1"/>
</dbReference>
<evidence type="ECO:0000259" key="1">
    <source>
        <dbReference type="SMART" id="SM00642"/>
    </source>
</evidence>
<dbReference type="EMBL" id="CP002304">
    <property type="protein sequence ID" value="ADQ14512.1"/>
    <property type="molecule type" value="Genomic_DNA"/>
</dbReference>
<dbReference type="STRING" id="656519.Halsa_1078"/>
<dbReference type="InterPro" id="IPR017853">
    <property type="entry name" value="GH"/>
</dbReference>
<dbReference type="KEGG" id="has:Halsa_1078"/>